<dbReference type="Proteomes" id="UP000230750">
    <property type="component" value="Unassembled WGS sequence"/>
</dbReference>
<keyword evidence="2" id="KW-1185">Reference proteome</keyword>
<dbReference type="EMBL" id="MRZV01000083">
    <property type="protein sequence ID" value="PIK59439.1"/>
    <property type="molecule type" value="Genomic_DNA"/>
</dbReference>
<protein>
    <recommendedName>
        <fullName evidence="3">Fibronectin type-III domain-containing protein</fullName>
    </recommendedName>
</protein>
<gene>
    <name evidence="1" type="ORF">BSL78_03652</name>
</gene>
<accession>A0A2G8LGR5</accession>
<dbReference type="AlphaFoldDB" id="A0A2G8LGR5"/>
<dbReference type="CDD" id="cd00063">
    <property type="entry name" value="FN3"/>
    <property type="match status" value="1"/>
</dbReference>
<organism evidence="1 2">
    <name type="scientific">Stichopus japonicus</name>
    <name type="common">Sea cucumber</name>
    <dbReference type="NCBI Taxonomy" id="307972"/>
    <lineage>
        <taxon>Eukaryota</taxon>
        <taxon>Metazoa</taxon>
        <taxon>Echinodermata</taxon>
        <taxon>Eleutherozoa</taxon>
        <taxon>Echinozoa</taxon>
        <taxon>Holothuroidea</taxon>
        <taxon>Aspidochirotacea</taxon>
        <taxon>Aspidochirotida</taxon>
        <taxon>Stichopodidae</taxon>
        <taxon>Apostichopus</taxon>
    </lineage>
</organism>
<evidence type="ECO:0000313" key="2">
    <source>
        <dbReference type="Proteomes" id="UP000230750"/>
    </source>
</evidence>
<name>A0A2G8LGR5_STIJA</name>
<evidence type="ECO:0000313" key="1">
    <source>
        <dbReference type="EMBL" id="PIK59439.1"/>
    </source>
</evidence>
<evidence type="ECO:0008006" key="3">
    <source>
        <dbReference type="Google" id="ProtNLM"/>
    </source>
</evidence>
<comment type="caution">
    <text evidence="1">The sequence shown here is derived from an EMBL/GenBank/DDBJ whole genome shotgun (WGS) entry which is preliminary data.</text>
</comment>
<dbReference type="InterPro" id="IPR003961">
    <property type="entry name" value="FN3_dom"/>
</dbReference>
<reference evidence="1 2" key="1">
    <citation type="journal article" date="2017" name="PLoS Biol.">
        <title>The sea cucumber genome provides insights into morphological evolution and visceral regeneration.</title>
        <authorList>
            <person name="Zhang X."/>
            <person name="Sun L."/>
            <person name="Yuan J."/>
            <person name="Sun Y."/>
            <person name="Gao Y."/>
            <person name="Zhang L."/>
            <person name="Li S."/>
            <person name="Dai H."/>
            <person name="Hamel J.F."/>
            <person name="Liu C."/>
            <person name="Yu Y."/>
            <person name="Liu S."/>
            <person name="Lin W."/>
            <person name="Guo K."/>
            <person name="Jin S."/>
            <person name="Xu P."/>
            <person name="Storey K.B."/>
            <person name="Huan P."/>
            <person name="Zhang T."/>
            <person name="Zhou Y."/>
            <person name="Zhang J."/>
            <person name="Lin C."/>
            <person name="Li X."/>
            <person name="Xing L."/>
            <person name="Huo D."/>
            <person name="Sun M."/>
            <person name="Wang L."/>
            <person name="Mercier A."/>
            <person name="Li F."/>
            <person name="Yang H."/>
            <person name="Xiang J."/>
        </authorList>
    </citation>
    <scope>NUCLEOTIDE SEQUENCE [LARGE SCALE GENOMIC DNA]</scope>
    <source>
        <strain evidence="1">Shaxun</strain>
        <tissue evidence="1">Muscle</tissue>
    </source>
</reference>
<sequence>MSFPTQAADLFNTDSSPWMRKKVFILQIPRFLRKGKNIQSMFGPSGTVRFWKKESTTCPRPTADDTDTCPIADRSSRPCLDKSVPCNVVGDNPVTGYKIECRKLNSNNWSTKEYSDTQPKDITDLVEEGFTYEIKTSLKYGDSYSEPEASETFTIPCRDLVMRLKLSSASRIPGSSSVTVNWMHGDLTDLCGVVSQTISVKQLDLDNCLDTNPDPTVITPDLGSHEHIIEGIPANSEYNVSLTFVTKMNTYNVHQTIRTDETAPTEPISGLVVKSHTDGLLVVYWKDPSCGHRNGAINHTTLK</sequence>
<dbReference type="SUPFAM" id="SSF49265">
    <property type="entry name" value="Fibronectin type III"/>
    <property type="match status" value="1"/>
</dbReference>
<dbReference type="InterPro" id="IPR036116">
    <property type="entry name" value="FN3_sf"/>
</dbReference>
<proteinExistence type="predicted"/>